<name>A0A1G4JRV5_9SACH</name>
<dbReference type="InterPro" id="IPR052809">
    <property type="entry name" value="Actin_polarity_regulatory"/>
</dbReference>
<dbReference type="AlphaFoldDB" id="A0A1G4JRV5"/>
<dbReference type="PANTHER" id="PTHR28245:SF1">
    <property type="entry name" value="ARF3-INTERACTING PROTEIN 1"/>
    <property type="match status" value="1"/>
</dbReference>
<dbReference type="PROSITE" id="PS50211">
    <property type="entry name" value="DENN"/>
    <property type="match status" value="1"/>
</dbReference>
<dbReference type="GO" id="GO:0000282">
    <property type="term" value="P:cellular bud site selection"/>
    <property type="evidence" value="ECO:0007669"/>
    <property type="project" value="TreeGrafter"/>
</dbReference>
<proteinExistence type="predicted"/>
<dbReference type="OrthoDB" id="66409at2759"/>
<organism evidence="2 3">
    <name type="scientific">Lachancea mirantina</name>
    <dbReference type="NCBI Taxonomy" id="1230905"/>
    <lineage>
        <taxon>Eukaryota</taxon>
        <taxon>Fungi</taxon>
        <taxon>Dikarya</taxon>
        <taxon>Ascomycota</taxon>
        <taxon>Saccharomycotina</taxon>
        <taxon>Saccharomycetes</taxon>
        <taxon>Saccharomycetales</taxon>
        <taxon>Saccharomycetaceae</taxon>
        <taxon>Lachancea</taxon>
    </lineage>
</organism>
<accession>A0A1G4JRV5</accession>
<dbReference type="STRING" id="1230905.A0A1G4JRV5"/>
<dbReference type="Pfam" id="PF07792">
    <property type="entry name" value="Afi1"/>
    <property type="match status" value="1"/>
</dbReference>
<dbReference type="InterPro" id="IPR037516">
    <property type="entry name" value="Tripartite_DENN"/>
</dbReference>
<evidence type="ECO:0000313" key="3">
    <source>
        <dbReference type="Proteomes" id="UP000191024"/>
    </source>
</evidence>
<dbReference type="Proteomes" id="UP000191024">
    <property type="component" value="Chromosome E"/>
</dbReference>
<gene>
    <name evidence="2" type="ORF">LAMI_0E14290G</name>
</gene>
<dbReference type="GO" id="GO:0005935">
    <property type="term" value="C:cellular bud neck"/>
    <property type="evidence" value="ECO:0007669"/>
    <property type="project" value="TreeGrafter"/>
</dbReference>
<dbReference type="GO" id="GO:0005886">
    <property type="term" value="C:plasma membrane"/>
    <property type="evidence" value="ECO:0007669"/>
    <property type="project" value="TreeGrafter"/>
</dbReference>
<protein>
    <submittedName>
        <fullName evidence="2">LAMI_0E14290g1_1</fullName>
    </submittedName>
</protein>
<feature type="domain" description="UDENN" evidence="1">
    <location>
        <begin position="31"/>
        <end position="561"/>
    </location>
</feature>
<evidence type="ECO:0000259" key="1">
    <source>
        <dbReference type="PROSITE" id="PS50211"/>
    </source>
</evidence>
<keyword evidence="3" id="KW-1185">Reference proteome</keyword>
<dbReference type="InterPro" id="IPR012860">
    <property type="entry name" value="Afi1_N"/>
</dbReference>
<dbReference type="Pfam" id="PF08616">
    <property type="entry name" value="SPA"/>
    <property type="match status" value="1"/>
</dbReference>
<dbReference type="PANTHER" id="PTHR28245">
    <property type="entry name" value="ARF3-INTERACTING PROTEIN 1"/>
    <property type="match status" value="1"/>
</dbReference>
<sequence length="855" mass="97542">MLIHSQSMKSGLSAHLLQSYDEHTSHHHNVQYIIASEFDNKLGPVVKFQYPKSIPGFKTNFNSIGTNLASLMIPNSIESKPGDTDFTVFILYKTRKHAYSIYPIESQEVSEGNSWSSTIIEEREQELSGDDDDAVAAGSDEDFGLSTSDDSPLFFFNIASSVRDTTNKRGARIKSIGMGTKMSNFLILKPILVMLLHEYLRLPNGGTSMLVECFNMINSLDLSTVRHIHGDQCLQAVLSSIGDEDAVKTLLDPSSESLRKIIGLNILPESDQFGNKIRFKSKNIEYQFNIFQTSDLPNYFTKIPLQIDLITYDPIPVEIRYNDLVLKFVARFLQKMYRCKQSSMSWRLVVNCCKLPKDTLCQFVIALSNLMRGFDRRDRKGPQLFVFPYMDISFIDSLRAAMKRVKSSHSTSIIGVSNPIFEIQEDIWDYYYDLDEDRLVNKHLLGSEPLTKNPAGFRKSRPKSLKVQKLWTRDFGDSHESHAEHNIQMTSRLSLELVKYQHDNETIINVFKRKTILQILSLLKRAAQRPSQHYEYSLKEEYLVAYHDFVLFPEFFEPNSLNMIKLLFDLEQCLAFLLTNEHSKLENIQNTLNQILSSIMEMYRYVTCNVASMNTFLNVCLNYPPTQLVDIMTQADFSELDLKLCAERAQTLSGLSIEKSQDLVLWFTRDYFTNLLYCPLFLNDRIAEDHFSRGYDVPLSSALSDSNSFFSGTGDTRYDTVATGDPTMLVSSLNIGAFDDSLAADISKLVNQIKEHCIALIRAIESNSVGSQLLEKRVNLAFKLVTRHFTEPKHDQATCVPSHRRDAQFPINENNFEISPNRRELLNNLNTLAEAQGKLALRGSTGTEFSRPTFF</sequence>
<dbReference type="GO" id="GO:0051666">
    <property type="term" value="P:actin cortical patch localization"/>
    <property type="evidence" value="ECO:0007669"/>
    <property type="project" value="TreeGrafter"/>
</dbReference>
<evidence type="ECO:0000313" key="2">
    <source>
        <dbReference type="EMBL" id="SCU93413.1"/>
    </source>
</evidence>
<reference evidence="2 3" key="1">
    <citation type="submission" date="2016-03" db="EMBL/GenBank/DDBJ databases">
        <authorList>
            <person name="Devillers H."/>
        </authorList>
    </citation>
    <scope>NUCLEOTIDE SEQUENCE [LARGE SCALE GENOMIC DNA]</scope>
    <source>
        <strain evidence="2">CBS 11717</strain>
    </source>
</reference>
<dbReference type="EMBL" id="LT598465">
    <property type="protein sequence ID" value="SCU93413.1"/>
    <property type="molecule type" value="Genomic_DNA"/>
</dbReference>